<evidence type="ECO:0000256" key="1">
    <source>
        <dbReference type="ARBA" id="ARBA00004613"/>
    </source>
</evidence>
<keyword evidence="7" id="KW-0443">Lipid metabolism</keyword>
<evidence type="ECO:0000313" key="9">
    <source>
        <dbReference type="EMBL" id="KAK9936680.1"/>
    </source>
</evidence>
<dbReference type="PANTHER" id="PTHR45650">
    <property type="entry name" value="GDSL-LIKE LIPASE/ACYLHYDROLASE-RELATED"/>
    <property type="match status" value="1"/>
</dbReference>
<keyword evidence="5" id="KW-0378">Hydrolase</keyword>
<protein>
    <recommendedName>
        <fullName evidence="11">Triacylglycerol lipase</fullName>
    </recommendedName>
</protein>
<dbReference type="InterPro" id="IPR051238">
    <property type="entry name" value="GDSL_esterase/lipase"/>
</dbReference>
<dbReference type="EMBL" id="JBEDUW010000003">
    <property type="protein sequence ID" value="KAK9936680.1"/>
    <property type="molecule type" value="Genomic_DNA"/>
</dbReference>
<evidence type="ECO:0000313" key="10">
    <source>
        <dbReference type="Proteomes" id="UP001457282"/>
    </source>
</evidence>
<dbReference type="GO" id="GO:0005576">
    <property type="term" value="C:extracellular region"/>
    <property type="evidence" value="ECO:0007669"/>
    <property type="project" value="UniProtKB-SubCell"/>
</dbReference>
<dbReference type="GO" id="GO:0016788">
    <property type="term" value="F:hydrolase activity, acting on ester bonds"/>
    <property type="evidence" value="ECO:0007669"/>
    <property type="project" value="InterPro"/>
</dbReference>
<dbReference type="InterPro" id="IPR035669">
    <property type="entry name" value="SGNH_plant_lipase-like"/>
</dbReference>
<feature type="chain" id="PRO_5043878551" description="Triacylglycerol lipase" evidence="8">
    <location>
        <begin position="28"/>
        <end position="368"/>
    </location>
</feature>
<dbReference type="Proteomes" id="UP001457282">
    <property type="component" value="Unassembled WGS sequence"/>
</dbReference>
<sequence>MARAMKFLVVVISTFWVLSMQHSSVHGKPEVPCFFIFGDSLADSGNNNVLNTTAKVNYQPYGIDFPYGPTGRFCNGRTTVDIITDLLGFENYIPPFAYANGSAILDGVNYASGGAGIRRETGITAGTVLSMGKQLKNHRTTIRRIINILGKKSLARTHLNKCLYSVGMGSNDYINNYFLPQYYNTSQEYTVQEYAVVLIQQYSQQLLRLYEYGAKKVVLGGLGQIGCTPAAISAYGTNGSCAEELNYAAQLFNQQLISLIDQLNSNLTDAKFIYVNNYEIASINVTAFGFTVSDVGCCTINDGGLCYPDQTPCQNRTDYVFWDGFHPTEAYNVITANRTYSAYDPADTYPMDVSHLVELEFNPLVAEM</sequence>
<proteinExistence type="inferred from homology"/>
<evidence type="ECO:0000256" key="6">
    <source>
        <dbReference type="ARBA" id="ARBA00022963"/>
    </source>
</evidence>
<keyword evidence="6" id="KW-0442">Lipid degradation</keyword>
<dbReference type="CDD" id="cd01837">
    <property type="entry name" value="SGNH_plant_lipase_like"/>
    <property type="match status" value="1"/>
</dbReference>
<evidence type="ECO:0000256" key="8">
    <source>
        <dbReference type="SAM" id="SignalP"/>
    </source>
</evidence>
<comment type="subcellular location">
    <subcellularLocation>
        <location evidence="1">Secreted</location>
    </subcellularLocation>
</comment>
<keyword evidence="3" id="KW-0964">Secreted</keyword>
<keyword evidence="4 8" id="KW-0732">Signal</keyword>
<feature type="signal peptide" evidence="8">
    <location>
        <begin position="1"/>
        <end position="27"/>
    </location>
</feature>
<dbReference type="PANTHER" id="PTHR45650:SF75">
    <property type="entry name" value="GDSL-LIKE LIPASE_ACYLHYDROLASE"/>
    <property type="match status" value="1"/>
</dbReference>
<evidence type="ECO:0008006" key="11">
    <source>
        <dbReference type="Google" id="ProtNLM"/>
    </source>
</evidence>
<dbReference type="GO" id="GO:0016042">
    <property type="term" value="P:lipid catabolic process"/>
    <property type="evidence" value="ECO:0007669"/>
    <property type="project" value="UniProtKB-KW"/>
</dbReference>
<gene>
    <name evidence="9" type="ORF">M0R45_013508</name>
</gene>
<dbReference type="SUPFAM" id="SSF52266">
    <property type="entry name" value="SGNH hydrolase"/>
    <property type="match status" value="1"/>
</dbReference>
<dbReference type="AlphaFoldDB" id="A0AAW1XIN0"/>
<evidence type="ECO:0000256" key="3">
    <source>
        <dbReference type="ARBA" id="ARBA00022525"/>
    </source>
</evidence>
<dbReference type="InterPro" id="IPR036514">
    <property type="entry name" value="SGNH_hydro_sf"/>
</dbReference>
<evidence type="ECO:0000256" key="2">
    <source>
        <dbReference type="ARBA" id="ARBA00008668"/>
    </source>
</evidence>
<reference evidence="9 10" key="1">
    <citation type="journal article" date="2023" name="G3 (Bethesda)">
        <title>A chromosome-length genome assembly and annotation of blackberry (Rubus argutus, cv. 'Hillquist').</title>
        <authorList>
            <person name="Bruna T."/>
            <person name="Aryal R."/>
            <person name="Dudchenko O."/>
            <person name="Sargent D.J."/>
            <person name="Mead D."/>
            <person name="Buti M."/>
            <person name="Cavallini A."/>
            <person name="Hytonen T."/>
            <person name="Andres J."/>
            <person name="Pham M."/>
            <person name="Weisz D."/>
            <person name="Mascagni F."/>
            <person name="Usai G."/>
            <person name="Natali L."/>
            <person name="Bassil N."/>
            <person name="Fernandez G.E."/>
            <person name="Lomsadze A."/>
            <person name="Armour M."/>
            <person name="Olukolu B."/>
            <person name="Poorten T."/>
            <person name="Britton C."/>
            <person name="Davik J."/>
            <person name="Ashrafi H."/>
            <person name="Aiden E.L."/>
            <person name="Borodovsky M."/>
            <person name="Worthington M."/>
        </authorList>
    </citation>
    <scope>NUCLEOTIDE SEQUENCE [LARGE SCALE GENOMIC DNA]</scope>
    <source>
        <strain evidence="9">PI 553951</strain>
    </source>
</reference>
<keyword evidence="10" id="KW-1185">Reference proteome</keyword>
<dbReference type="InterPro" id="IPR001087">
    <property type="entry name" value="GDSL"/>
</dbReference>
<evidence type="ECO:0000256" key="4">
    <source>
        <dbReference type="ARBA" id="ARBA00022729"/>
    </source>
</evidence>
<dbReference type="Pfam" id="PF00657">
    <property type="entry name" value="Lipase_GDSL"/>
    <property type="match status" value="1"/>
</dbReference>
<evidence type="ECO:0000256" key="7">
    <source>
        <dbReference type="ARBA" id="ARBA00023098"/>
    </source>
</evidence>
<organism evidence="9 10">
    <name type="scientific">Rubus argutus</name>
    <name type="common">Southern blackberry</name>
    <dbReference type="NCBI Taxonomy" id="59490"/>
    <lineage>
        <taxon>Eukaryota</taxon>
        <taxon>Viridiplantae</taxon>
        <taxon>Streptophyta</taxon>
        <taxon>Embryophyta</taxon>
        <taxon>Tracheophyta</taxon>
        <taxon>Spermatophyta</taxon>
        <taxon>Magnoliopsida</taxon>
        <taxon>eudicotyledons</taxon>
        <taxon>Gunneridae</taxon>
        <taxon>Pentapetalae</taxon>
        <taxon>rosids</taxon>
        <taxon>fabids</taxon>
        <taxon>Rosales</taxon>
        <taxon>Rosaceae</taxon>
        <taxon>Rosoideae</taxon>
        <taxon>Rosoideae incertae sedis</taxon>
        <taxon>Rubus</taxon>
    </lineage>
</organism>
<name>A0AAW1XIN0_RUBAR</name>
<dbReference type="Gene3D" id="3.40.50.1110">
    <property type="entry name" value="SGNH hydrolase"/>
    <property type="match status" value="1"/>
</dbReference>
<comment type="caution">
    <text evidence="9">The sequence shown here is derived from an EMBL/GenBank/DDBJ whole genome shotgun (WGS) entry which is preliminary data.</text>
</comment>
<evidence type="ECO:0000256" key="5">
    <source>
        <dbReference type="ARBA" id="ARBA00022801"/>
    </source>
</evidence>
<accession>A0AAW1XIN0</accession>
<comment type="similarity">
    <text evidence="2">Belongs to the 'GDSL' lipolytic enzyme family.</text>
</comment>